<dbReference type="AlphaFoldDB" id="A0A2Y9TX15"/>
<name>A0A2Y9TX15_9GAMM</name>
<dbReference type="Proteomes" id="UP000244908">
    <property type="component" value="Chromosome"/>
</dbReference>
<dbReference type="KEGG" id="lpv:HYN51_06580"/>
<keyword evidence="2" id="KW-1185">Reference proteome</keyword>
<reference evidence="1 2" key="1">
    <citation type="journal article" date="2019" name="Int. J. Syst. Evol. Microbiol.">
        <title>Limnobaculum parvum gen. nov., sp. nov., isolated from a freshwater lake.</title>
        <authorList>
            <person name="Baek C."/>
            <person name="Shin S.K."/>
            <person name="Yi H."/>
        </authorList>
    </citation>
    <scope>NUCLEOTIDE SEQUENCE [LARGE SCALE GENOMIC DNA]</scope>
    <source>
        <strain evidence="1 2">HYN0051</strain>
    </source>
</reference>
<sequence>MDLYSLHGEFEIDKPESSQARKIHYYDSTKDQQDRDIYLNPFILVTFSHLACMNGYNMTTTLLLLFSFADPYAGP</sequence>
<evidence type="ECO:0000313" key="1">
    <source>
        <dbReference type="EMBL" id="AWH88253.1"/>
    </source>
</evidence>
<evidence type="ECO:0000313" key="2">
    <source>
        <dbReference type="Proteomes" id="UP000244908"/>
    </source>
</evidence>
<protein>
    <submittedName>
        <fullName evidence="1">Uncharacterized protein</fullName>
    </submittedName>
</protein>
<accession>A0A2Y9TX15</accession>
<organism evidence="1 2">
    <name type="scientific">Limnobaculum parvum</name>
    <dbReference type="NCBI Taxonomy" id="2172103"/>
    <lineage>
        <taxon>Bacteria</taxon>
        <taxon>Pseudomonadati</taxon>
        <taxon>Pseudomonadota</taxon>
        <taxon>Gammaproteobacteria</taxon>
        <taxon>Enterobacterales</taxon>
        <taxon>Budviciaceae</taxon>
        <taxon>Limnobaculum</taxon>
    </lineage>
</organism>
<dbReference type="EMBL" id="CP029185">
    <property type="protein sequence ID" value="AWH88253.1"/>
    <property type="molecule type" value="Genomic_DNA"/>
</dbReference>
<proteinExistence type="predicted"/>
<gene>
    <name evidence="1" type="ORF">HYN51_06580</name>
</gene>